<feature type="repeat" description="PPR" evidence="4">
    <location>
        <begin position="837"/>
        <end position="871"/>
    </location>
</feature>
<protein>
    <recommendedName>
        <fullName evidence="8">ATP-dependent Clp protease proteolytic subunit</fullName>
    </recommendedName>
</protein>
<evidence type="ECO:0008006" key="8">
    <source>
        <dbReference type="Google" id="ProtNLM"/>
    </source>
</evidence>
<feature type="repeat" description="PPR" evidence="4">
    <location>
        <begin position="732"/>
        <end position="766"/>
    </location>
</feature>
<feature type="transmembrane region" description="Helical" evidence="5">
    <location>
        <begin position="156"/>
        <end position="175"/>
    </location>
</feature>
<keyword evidence="5" id="KW-1133">Transmembrane helix</keyword>
<dbReference type="InterPro" id="IPR029045">
    <property type="entry name" value="ClpP/crotonase-like_dom_sf"/>
</dbReference>
<dbReference type="EMBL" id="JAGKQM010000009">
    <property type="protein sequence ID" value="KAH0913307.1"/>
    <property type="molecule type" value="Genomic_DNA"/>
</dbReference>
<dbReference type="Pfam" id="PF13041">
    <property type="entry name" value="PPR_2"/>
    <property type="match status" value="6"/>
</dbReference>
<feature type="repeat" description="PPR" evidence="4">
    <location>
        <begin position="767"/>
        <end position="801"/>
    </location>
</feature>
<keyword evidence="7" id="KW-1185">Reference proteome</keyword>
<keyword evidence="5" id="KW-0812">Transmembrane</keyword>
<comment type="caution">
    <text evidence="6">The sequence shown here is derived from an EMBL/GenBank/DDBJ whole genome shotgun (WGS) entry which is preliminary data.</text>
</comment>
<feature type="repeat" description="PPR" evidence="4">
    <location>
        <begin position="662"/>
        <end position="696"/>
    </location>
</feature>
<dbReference type="Gene3D" id="3.90.226.10">
    <property type="entry name" value="2-enoyl-CoA Hydratase, Chain A, domain 1"/>
    <property type="match status" value="1"/>
</dbReference>
<dbReference type="SUPFAM" id="SSF81901">
    <property type="entry name" value="HCP-like"/>
    <property type="match status" value="1"/>
</dbReference>
<comment type="similarity">
    <text evidence="2">Belongs to the PPR family. P subfamily.</text>
</comment>
<feature type="transmembrane region" description="Helical" evidence="5">
    <location>
        <begin position="96"/>
        <end position="124"/>
    </location>
</feature>
<feature type="repeat" description="PPR" evidence="4">
    <location>
        <begin position="872"/>
        <end position="906"/>
    </location>
</feature>
<feature type="transmembrane region" description="Helical" evidence="5">
    <location>
        <begin position="47"/>
        <end position="69"/>
    </location>
</feature>
<dbReference type="Pfam" id="PF12854">
    <property type="entry name" value="PPR_1"/>
    <property type="match status" value="2"/>
</dbReference>
<dbReference type="CDD" id="cd07017">
    <property type="entry name" value="S14_ClpP_2"/>
    <property type="match status" value="1"/>
</dbReference>
<dbReference type="Pfam" id="PF00574">
    <property type="entry name" value="CLP_protease"/>
    <property type="match status" value="1"/>
</dbReference>
<evidence type="ECO:0000313" key="6">
    <source>
        <dbReference type="EMBL" id="KAH0913307.1"/>
    </source>
</evidence>
<feature type="repeat" description="PPR" evidence="4">
    <location>
        <begin position="627"/>
        <end position="661"/>
    </location>
</feature>
<feature type="repeat" description="PPR" evidence="4">
    <location>
        <begin position="977"/>
        <end position="1011"/>
    </location>
</feature>
<feature type="repeat" description="PPR" evidence="4">
    <location>
        <begin position="802"/>
        <end position="836"/>
    </location>
</feature>
<dbReference type="InterPro" id="IPR003377">
    <property type="entry name" value="Cornichon"/>
</dbReference>
<evidence type="ECO:0000256" key="4">
    <source>
        <dbReference type="PROSITE-ProRule" id="PRU00708"/>
    </source>
</evidence>
<dbReference type="InterPro" id="IPR011990">
    <property type="entry name" value="TPR-like_helical_dom_sf"/>
</dbReference>
<evidence type="ECO:0000256" key="2">
    <source>
        <dbReference type="ARBA" id="ARBA00007626"/>
    </source>
</evidence>
<organism evidence="6 7">
    <name type="scientific">Brassica napus</name>
    <name type="common">Rape</name>
    <dbReference type="NCBI Taxonomy" id="3708"/>
    <lineage>
        <taxon>Eukaryota</taxon>
        <taxon>Viridiplantae</taxon>
        <taxon>Streptophyta</taxon>
        <taxon>Embryophyta</taxon>
        <taxon>Tracheophyta</taxon>
        <taxon>Spermatophyta</taxon>
        <taxon>Magnoliopsida</taxon>
        <taxon>eudicotyledons</taxon>
        <taxon>Gunneridae</taxon>
        <taxon>Pentapetalae</taxon>
        <taxon>rosids</taxon>
        <taxon>malvids</taxon>
        <taxon>Brassicales</taxon>
        <taxon>Brassicaceae</taxon>
        <taxon>Brassiceae</taxon>
        <taxon>Brassica</taxon>
    </lineage>
</organism>
<dbReference type="Proteomes" id="UP000824890">
    <property type="component" value="Unassembled WGS sequence"/>
</dbReference>
<comment type="similarity">
    <text evidence="1">Belongs to the peptidase S14 family.</text>
</comment>
<reference evidence="6 7" key="1">
    <citation type="submission" date="2021-05" db="EMBL/GenBank/DDBJ databases">
        <title>Genome Assembly of Synthetic Allotetraploid Brassica napus Reveals Homoeologous Exchanges between Subgenomes.</title>
        <authorList>
            <person name="Davis J.T."/>
        </authorList>
    </citation>
    <scope>NUCLEOTIDE SEQUENCE [LARGE SCALE GENOMIC DNA]</scope>
    <source>
        <strain evidence="7">cv. Da-Ae</strain>
        <tissue evidence="6">Seedling</tissue>
    </source>
</reference>
<dbReference type="PROSITE" id="PS51375">
    <property type="entry name" value="PPR"/>
    <property type="match status" value="14"/>
</dbReference>
<feature type="repeat" description="PPR" evidence="4">
    <location>
        <begin position="1012"/>
        <end position="1046"/>
    </location>
</feature>
<dbReference type="PRINTS" id="PR00127">
    <property type="entry name" value="CLPPROTEASEP"/>
</dbReference>
<proteinExistence type="inferred from homology"/>
<evidence type="ECO:0000256" key="3">
    <source>
        <dbReference type="ARBA" id="ARBA00022737"/>
    </source>
</evidence>
<dbReference type="SUPFAM" id="SSF52096">
    <property type="entry name" value="ClpP/crotonase"/>
    <property type="match status" value="1"/>
</dbReference>
<evidence type="ECO:0000256" key="5">
    <source>
        <dbReference type="SAM" id="Phobius"/>
    </source>
</evidence>
<feature type="non-terminal residue" evidence="6">
    <location>
        <position position="1"/>
    </location>
</feature>
<dbReference type="InterPro" id="IPR023562">
    <property type="entry name" value="ClpP/TepA"/>
</dbReference>
<keyword evidence="5" id="KW-0472">Membrane</keyword>
<evidence type="ECO:0000256" key="1">
    <source>
        <dbReference type="ARBA" id="ARBA00007039"/>
    </source>
</evidence>
<dbReference type="HAMAP" id="MF_00444">
    <property type="entry name" value="ClpP"/>
    <property type="match status" value="1"/>
</dbReference>
<dbReference type="PANTHER" id="PTHR47941">
    <property type="entry name" value="PENTATRICOPEPTIDE REPEAT-CONTAINING PROTEIN 3, MITOCHONDRIAL"/>
    <property type="match status" value="1"/>
</dbReference>
<feature type="repeat" description="PPR" evidence="4">
    <location>
        <begin position="697"/>
        <end position="731"/>
    </location>
</feature>
<dbReference type="SMART" id="SM01398">
    <property type="entry name" value="Cornichon"/>
    <property type="match status" value="1"/>
</dbReference>
<name>A0ABQ8C8B6_BRANA</name>
<sequence length="1107" mass="125032">IEPEHRETTEPEGSCLALVSDQNLLEKNKKHQGNRSEAEGRRKMGDIWTWLISFFFLIALVGIIVYQLVCLADLEFDYINPYDSASRINSVVLPEFIVQGVLCVFYLITGHWFMALLCLPYLYYNFQLYSKRQHLVDVTEIFNLLNWEKKKRLFKLAYIILNLFLTIFCCSIKLYSGLKPQSASFLTNGYQNLNKEFYGRIHKSLESGTGKANRSRVKMMPIGTPRVPYRNREEGTWQWVDIWNALYRERVIFIGQNIDEEFSNQILATMLYLDTLDDSRRIYMYLNGPGGDLTPSLAIYDTMKSLKSPVGTHCVGLAYNLAGFLLAAGEKGQRFAMPLSRIALTSPAGAARGQADDIQNEAKELSRIRDYLFNELANNTGQPAERIFKDLSRVKRFNAEEAMEYGLIDKIVRPPRIKADAPRQDETSGLGLFQIGNQTNKMLCRRLVLVPRILSSPSGGTLTTPCLLSSCKRDFSDRKICYREKLRSGIVGIKKDGAVALFQSMIESRPPPKVMDFNRLFTGIAKTKQFDLFVDLKKEKNKQCCVGDWCLSRPLPTVMDFNKLFSAVARTKQYDLVLDLCKQMELQGIAHSIYTLSIMINCFCRLRKLGFAFSVMGKMLRLGYEPDTITFSTLINGLCLVGRVSEAVELVDRMVEMEVIPNLITLNTIVNGLCLQGEVSEAMALIDRMMDNGCQPNERTYGPVLNRMCKSGNTALALDLLRKMEHRKIKLDAVTYNFIIDSLCKDGSLEDALSLFNEMETKGIKPNVFTYNSLIRGFCSAGRWDDGAPLLRDMITRGITPTVITFNSLIDSFVKVGKLTEAQDLYNEMITRGTYPDIITYNSMINGLCNEKRLDEANQMLDLMVSKECDPDIVTYNTLINGYCKAKRVDEGMRHFRKMSVKGVVANTVTYNTLIQGFCQSGKLNVAKELFQEMVSQGVHPDIVTYKILLDGLCDNGEVEEALGILDQMHKSKMELDIGIYNIIIHGMCNANKVDDAWSLFCSLRSKGVKPDVKTYTTMIGGLCKKGSLSEAGMLCKKMEEDGIAPNDCTYNTLIRAHLRDGDLTKSAKLIEEMKRCGFSADASTIKIVMDMLSDGRMKKSFLDMLS</sequence>
<gene>
    <name evidence="6" type="ORF">HID58_036628</name>
</gene>
<keyword evidence="3" id="KW-0677">Repeat</keyword>
<dbReference type="NCBIfam" id="TIGR00756">
    <property type="entry name" value="PPR"/>
    <property type="match status" value="14"/>
</dbReference>
<dbReference type="Pfam" id="PF03311">
    <property type="entry name" value="Cornichon"/>
    <property type="match status" value="1"/>
</dbReference>
<feature type="repeat" description="PPR" evidence="4">
    <location>
        <begin position="907"/>
        <end position="941"/>
    </location>
</feature>
<feature type="repeat" description="PPR" evidence="4">
    <location>
        <begin position="1047"/>
        <end position="1081"/>
    </location>
</feature>
<evidence type="ECO:0000313" key="7">
    <source>
        <dbReference type="Proteomes" id="UP000824890"/>
    </source>
</evidence>
<accession>A0ABQ8C8B6</accession>
<dbReference type="Gene3D" id="1.25.40.10">
    <property type="entry name" value="Tetratricopeptide repeat domain"/>
    <property type="match status" value="5"/>
</dbReference>
<feature type="repeat" description="PPR" evidence="4">
    <location>
        <begin position="942"/>
        <end position="976"/>
    </location>
</feature>
<feature type="repeat" description="PPR" evidence="4">
    <location>
        <begin position="592"/>
        <end position="626"/>
    </location>
</feature>
<dbReference type="InterPro" id="IPR001907">
    <property type="entry name" value="ClpP"/>
</dbReference>
<dbReference type="InterPro" id="IPR002885">
    <property type="entry name" value="PPR_rpt"/>
</dbReference>